<keyword evidence="3 7" id="KW-0378">Hydrolase</keyword>
<dbReference type="FunFam" id="3.40.50.1820:FF:000021">
    <property type="entry name" value="Lipase"/>
    <property type="match status" value="1"/>
</dbReference>
<evidence type="ECO:0000256" key="8">
    <source>
        <dbReference type="PIRSR" id="PIRSR000862-1"/>
    </source>
</evidence>
<dbReference type="GeneID" id="108631377"/>
<protein>
    <recommendedName>
        <fullName evidence="7">Lipase</fullName>
    </recommendedName>
</protein>
<evidence type="ECO:0000256" key="1">
    <source>
        <dbReference type="ARBA" id="ARBA00010701"/>
    </source>
</evidence>
<organism evidence="11 12">
    <name type="scientific">Ceratina calcarata</name>
    <dbReference type="NCBI Taxonomy" id="156304"/>
    <lineage>
        <taxon>Eukaryota</taxon>
        <taxon>Metazoa</taxon>
        <taxon>Ecdysozoa</taxon>
        <taxon>Arthropoda</taxon>
        <taxon>Hexapoda</taxon>
        <taxon>Insecta</taxon>
        <taxon>Pterygota</taxon>
        <taxon>Neoptera</taxon>
        <taxon>Endopterygota</taxon>
        <taxon>Hymenoptera</taxon>
        <taxon>Apocrita</taxon>
        <taxon>Aculeata</taxon>
        <taxon>Apoidea</taxon>
        <taxon>Anthophila</taxon>
        <taxon>Apidae</taxon>
        <taxon>Ceratina</taxon>
        <taxon>Zadontomerus</taxon>
    </lineage>
</organism>
<feature type="active site" description="Charge relay system" evidence="8">
    <location>
        <position position="354"/>
    </location>
</feature>
<keyword evidence="11" id="KW-1185">Reference proteome</keyword>
<keyword evidence="6" id="KW-0325">Glycoprotein</keyword>
<proteinExistence type="inferred from homology"/>
<sequence>MKDLIITFSSLWLISHAASDVISDIMLNTIPISISDVFEGTDQKNDNFNTLQIIQSQGYPAEAHTVTTEDGYILTMHRIPGKPGSPAVFLGNCLFGSSADFLIVNKSQSLAFMLADQGYDVWFGNYRGNTYSRAHVNLTTNDRRFWDFSWHESGIYDLPAMITYIVETKQNLLRAYIGFSLSTTTFFVLSSERPEIARLVQSAYHLAPIAYLKYQQSPVLRFLASIEETLKKLIDDVSHGEILQNDVLVKILAKYFCYSNTLEEKFCSNLMFLVVGFDNTEFDYQLMPKFLNHLPAGASIKQLVHYGQLINSGDFRQYDYGKDKNLKIYNSIEPPKYNISRIITPIAMFWGENDWLSDRTDVMRFVNELPSKPIFYKVPHKKFNHLDFLVARDVRKLVYDKLIDILTNNQLNLHLET</sequence>
<dbReference type="Proteomes" id="UP000694925">
    <property type="component" value="Unplaced"/>
</dbReference>
<dbReference type="KEGG" id="ccal:108631377"/>
<feature type="active site" description="Charge relay system" evidence="8">
    <location>
        <position position="385"/>
    </location>
</feature>
<dbReference type="AlphaFoldDB" id="A0AAJ7NE37"/>
<evidence type="ECO:0000256" key="3">
    <source>
        <dbReference type="ARBA" id="ARBA00022801"/>
    </source>
</evidence>
<comment type="similarity">
    <text evidence="1 7">Belongs to the AB hydrolase superfamily. Lipase family.</text>
</comment>
<dbReference type="GO" id="GO:0016788">
    <property type="term" value="F:hydrolase activity, acting on ester bonds"/>
    <property type="evidence" value="ECO:0007669"/>
    <property type="project" value="InterPro"/>
</dbReference>
<keyword evidence="2 9" id="KW-0732">Signal</keyword>
<keyword evidence="4 7" id="KW-0442">Lipid degradation</keyword>
<dbReference type="InterPro" id="IPR025483">
    <property type="entry name" value="Lipase_euk"/>
</dbReference>
<accession>A0AAJ7NE37</accession>
<keyword evidence="5" id="KW-0443">Lipid metabolism</keyword>
<evidence type="ECO:0000256" key="4">
    <source>
        <dbReference type="ARBA" id="ARBA00022963"/>
    </source>
</evidence>
<feature type="chain" id="PRO_5042553109" description="Lipase" evidence="9">
    <location>
        <begin position="20"/>
        <end position="417"/>
    </location>
</feature>
<evidence type="ECO:0000259" key="10">
    <source>
        <dbReference type="Pfam" id="PF04083"/>
    </source>
</evidence>
<feature type="domain" description="Partial AB-hydrolase lipase" evidence="10">
    <location>
        <begin position="52"/>
        <end position="103"/>
    </location>
</feature>
<dbReference type="SUPFAM" id="SSF53474">
    <property type="entry name" value="alpha/beta-Hydrolases"/>
    <property type="match status" value="1"/>
</dbReference>
<gene>
    <name evidence="12" type="primary">LOC108631377</name>
</gene>
<dbReference type="Gene3D" id="3.40.50.1820">
    <property type="entry name" value="alpha/beta hydrolase"/>
    <property type="match status" value="1"/>
</dbReference>
<dbReference type="GO" id="GO:0016042">
    <property type="term" value="P:lipid catabolic process"/>
    <property type="evidence" value="ECO:0007669"/>
    <property type="project" value="UniProtKB-KW"/>
</dbReference>
<evidence type="ECO:0000256" key="2">
    <source>
        <dbReference type="ARBA" id="ARBA00022729"/>
    </source>
</evidence>
<dbReference type="Pfam" id="PF04083">
    <property type="entry name" value="Abhydro_lipase"/>
    <property type="match status" value="1"/>
</dbReference>
<feature type="signal peptide" evidence="9">
    <location>
        <begin position="1"/>
        <end position="19"/>
    </location>
</feature>
<reference evidence="12" key="1">
    <citation type="submission" date="2025-08" db="UniProtKB">
        <authorList>
            <consortium name="RefSeq"/>
        </authorList>
    </citation>
    <scope>IDENTIFICATION</scope>
    <source>
        <tissue evidence="12">Whole body</tissue>
    </source>
</reference>
<evidence type="ECO:0000313" key="11">
    <source>
        <dbReference type="Proteomes" id="UP000694925"/>
    </source>
</evidence>
<dbReference type="PANTHER" id="PTHR11005">
    <property type="entry name" value="LYSOSOMAL ACID LIPASE-RELATED"/>
    <property type="match status" value="1"/>
</dbReference>
<evidence type="ECO:0000256" key="9">
    <source>
        <dbReference type="SAM" id="SignalP"/>
    </source>
</evidence>
<name>A0AAJ7NE37_9HYME</name>
<dbReference type="InterPro" id="IPR006693">
    <property type="entry name" value="AB_hydrolase_lipase"/>
</dbReference>
<evidence type="ECO:0000256" key="5">
    <source>
        <dbReference type="ARBA" id="ARBA00023098"/>
    </source>
</evidence>
<evidence type="ECO:0000256" key="7">
    <source>
        <dbReference type="PIRNR" id="PIRNR000862"/>
    </source>
</evidence>
<evidence type="ECO:0000256" key="6">
    <source>
        <dbReference type="ARBA" id="ARBA00023180"/>
    </source>
</evidence>
<dbReference type="RefSeq" id="XP_017890717.1">
    <property type="nucleotide sequence ID" value="XM_018035228.2"/>
</dbReference>
<dbReference type="PIRSF" id="PIRSF000862">
    <property type="entry name" value="Steryl_ester_lip"/>
    <property type="match status" value="1"/>
</dbReference>
<dbReference type="InterPro" id="IPR029058">
    <property type="entry name" value="AB_hydrolase_fold"/>
</dbReference>
<evidence type="ECO:0000313" key="12">
    <source>
        <dbReference type="RefSeq" id="XP_017890717.1"/>
    </source>
</evidence>
<feature type="active site" description="Nucleophile" evidence="8">
    <location>
        <position position="180"/>
    </location>
</feature>